<accession>A0A2R6RZY0</accession>
<dbReference type="STRING" id="98765.A0A2R6RZY0"/>
<proteinExistence type="predicted"/>
<dbReference type="Proteomes" id="UP000186601">
    <property type="component" value="Unassembled WGS sequence"/>
</dbReference>
<evidence type="ECO:0000313" key="3">
    <source>
        <dbReference type="Proteomes" id="UP000186601"/>
    </source>
</evidence>
<feature type="region of interest" description="Disordered" evidence="1">
    <location>
        <begin position="13"/>
        <end position="44"/>
    </location>
</feature>
<evidence type="ECO:0000313" key="2">
    <source>
        <dbReference type="EMBL" id="PSS35583.1"/>
    </source>
</evidence>
<protein>
    <submittedName>
        <fullName evidence="2">Uncharacterized protein</fullName>
    </submittedName>
</protein>
<reference evidence="2 3" key="1">
    <citation type="submission" date="2018-02" db="EMBL/GenBank/DDBJ databases">
        <title>Genome sequence of the basidiomycete white-rot fungus Phlebia centrifuga.</title>
        <authorList>
            <person name="Granchi Z."/>
            <person name="Peng M."/>
            <person name="de Vries R.P."/>
            <person name="Hilden K."/>
            <person name="Makela M.R."/>
            <person name="Grigoriev I."/>
            <person name="Riley R."/>
        </authorList>
    </citation>
    <scope>NUCLEOTIDE SEQUENCE [LARGE SCALE GENOMIC DNA]</scope>
    <source>
        <strain evidence="2 3">FBCC195</strain>
    </source>
</reference>
<dbReference type="OrthoDB" id="416752at2759"/>
<dbReference type="EMBL" id="MLYV02000114">
    <property type="protein sequence ID" value="PSS35583.1"/>
    <property type="molecule type" value="Genomic_DNA"/>
</dbReference>
<evidence type="ECO:0000256" key="1">
    <source>
        <dbReference type="SAM" id="MobiDB-lite"/>
    </source>
</evidence>
<dbReference type="AlphaFoldDB" id="A0A2R6RZY0"/>
<sequence length="119" mass="13163">MLHLAASWPTDVHPMQTIAPPLSDRPSSPAISEAKLSSPQHPPADVAAISRDGKSLVARPRIRAASAQIIFAARNSRDFITPQKVEELEDWCGLSVLEALRFFEIDPERLHTDKASVWE</sequence>
<name>A0A2R6RZY0_9APHY</name>
<comment type="caution">
    <text evidence="2">The sequence shown here is derived from an EMBL/GenBank/DDBJ whole genome shotgun (WGS) entry which is preliminary data.</text>
</comment>
<keyword evidence="3" id="KW-1185">Reference proteome</keyword>
<feature type="compositionally biased region" description="Polar residues" evidence="1">
    <location>
        <begin position="25"/>
        <end position="39"/>
    </location>
</feature>
<gene>
    <name evidence="2" type="ORF">PHLCEN_2v1460</name>
</gene>
<organism evidence="2 3">
    <name type="scientific">Hermanssonia centrifuga</name>
    <dbReference type="NCBI Taxonomy" id="98765"/>
    <lineage>
        <taxon>Eukaryota</taxon>
        <taxon>Fungi</taxon>
        <taxon>Dikarya</taxon>
        <taxon>Basidiomycota</taxon>
        <taxon>Agaricomycotina</taxon>
        <taxon>Agaricomycetes</taxon>
        <taxon>Polyporales</taxon>
        <taxon>Meruliaceae</taxon>
        <taxon>Hermanssonia</taxon>
    </lineage>
</organism>